<accession>A0A316I3J7</accession>
<keyword evidence="1" id="KW-0732">Signal</keyword>
<evidence type="ECO:0000256" key="1">
    <source>
        <dbReference type="SAM" id="SignalP"/>
    </source>
</evidence>
<protein>
    <submittedName>
        <fullName evidence="2">Uncharacterized protein</fullName>
    </submittedName>
</protein>
<feature type="signal peptide" evidence="1">
    <location>
        <begin position="1"/>
        <end position="28"/>
    </location>
</feature>
<dbReference type="RefSeq" id="WP_109636606.1">
    <property type="nucleotide sequence ID" value="NZ_QGHB01000004.1"/>
</dbReference>
<organism evidence="2 3">
    <name type="scientific">Lentzea atacamensis</name>
    <dbReference type="NCBI Taxonomy" id="531938"/>
    <lineage>
        <taxon>Bacteria</taxon>
        <taxon>Bacillati</taxon>
        <taxon>Actinomycetota</taxon>
        <taxon>Actinomycetes</taxon>
        <taxon>Pseudonocardiales</taxon>
        <taxon>Pseudonocardiaceae</taxon>
        <taxon>Lentzea</taxon>
    </lineage>
</organism>
<reference evidence="2 3" key="1">
    <citation type="submission" date="2018-05" db="EMBL/GenBank/DDBJ databases">
        <title>Genomic Encyclopedia of Type Strains, Phase IV (KMG-IV): sequencing the most valuable type-strain genomes for metagenomic binning, comparative biology and taxonomic classification.</title>
        <authorList>
            <person name="Goeker M."/>
        </authorList>
    </citation>
    <scope>NUCLEOTIDE SEQUENCE [LARGE SCALE GENOMIC DNA]</scope>
    <source>
        <strain evidence="2 3">DSM 45480</strain>
    </source>
</reference>
<sequence length="75" mass="7070">MRHRFANVLAAGAAAACLATGAAATANAAVGADRGEPVVVVCDHGVLGTGLLGSDGSLITDCGLVPDLLGGLGLG</sequence>
<evidence type="ECO:0000313" key="2">
    <source>
        <dbReference type="EMBL" id="PWK86960.1"/>
    </source>
</evidence>
<evidence type="ECO:0000313" key="3">
    <source>
        <dbReference type="Proteomes" id="UP000246005"/>
    </source>
</evidence>
<feature type="chain" id="PRO_5016377270" evidence="1">
    <location>
        <begin position="29"/>
        <end position="75"/>
    </location>
</feature>
<dbReference type="Proteomes" id="UP000246005">
    <property type="component" value="Unassembled WGS sequence"/>
</dbReference>
<proteinExistence type="predicted"/>
<dbReference type="PROSITE" id="PS51257">
    <property type="entry name" value="PROKAR_LIPOPROTEIN"/>
    <property type="match status" value="1"/>
</dbReference>
<dbReference type="AlphaFoldDB" id="A0A316I3J7"/>
<gene>
    <name evidence="2" type="ORF">C8D88_104121</name>
</gene>
<comment type="caution">
    <text evidence="2">The sequence shown here is derived from an EMBL/GenBank/DDBJ whole genome shotgun (WGS) entry which is preliminary data.</text>
</comment>
<name>A0A316I3J7_9PSEU</name>
<dbReference type="EMBL" id="QGHB01000004">
    <property type="protein sequence ID" value="PWK86960.1"/>
    <property type="molecule type" value="Genomic_DNA"/>
</dbReference>